<dbReference type="Proteomes" id="UP000237631">
    <property type="component" value="Unassembled WGS sequence"/>
</dbReference>
<evidence type="ECO:0000313" key="1">
    <source>
        <dbReference type="EMBL" id="PPJ54236.1"/>
    </source>
</evidence>
<accession>A0A2S6C3G0</accession>
<dbReference type="AlphaFoldDB" id="A0A2S6C3G0"/>
<keyword evidence="2" id="KW-1185">Reference proteome</keyword>
<sequence length="192" mass="22002">MRNEALEILYKRHELQFYTTPSASLLAQDNTRKQICKIEEYEEVLRWVHKLRIVLFVPQEPRDERILLALMAYVKAVLAEREVPLERFTLEMCAFGGSSCKPSAVLYAAQGFRTIENVKFEFQSGFSGAGSESAKELLVQQTAQKTEEKSTDVDMSKEKALYGLEQAWSKAQPAWYNPRLISNCWLGTNLEV</sequence>
<proteinExistence type="predicted"/>
<reference evidence="2" key="1">
    <citation type="journal article" date="2017" name="bioRxiv">
        <title>Conservation of a gene cluster reveals novel cercosporin biosynthetic mechanisms and extends production to the genus Colletotrichum.</title>
        <authorList>
            <person name="de Jonge R."/>
            <person name="Ebert M.K."/>
            <person name="Huitt-Roehl C.R."/>
            <person name="Pal P."/>
            <person name="Suttle J.C."/>
            <person name="Spanner R.E."/>
            <person name="Neubauer J.D."/>
            <person name="Jurick W.M.II."/>
            <person name="Stott K.A."/>
            <person name="Secor G.A."/>
            <person name="Thomma B.P.H.J."/>
            <person name="Van de Peer Y."/>
            <person name="Townsend C.A."/>
            <person name="Bolton M.D."/>
        </authorList>
    </citation>
    <scope>NUCLEOTIDE SEQUENCE [LARGE SCALE GENOMIC DNA]</scope>
    <source>
        <strain evidence="2">CBS538.71</strain>
    </source>
</reference>
<gene>
    <name evidence="1" type="ORF">CBER1_05131</name>
</gene>
<dbReference type="OrthoDB" id="3638115at2759"/>
<evidence type="ECO:0000313" key="2">
    <source>
        <dbReference type="Proteomes" id="UP000237631"/>
    </source>
</evidence>
<comment type="caution">
    <text evidence="1">The sequence shown here is derived from an EMBL/GenBank/DDBJ whole genome shotgun (WGS) entry which is preliminary data.</text>
</comment>
<dbReference type="EMBL" id="PNEN01000569">
    <property type="protein sequence ID" value="PPJ54236.1"/>
    <property type="molecule type" value="Genomic_DNA"/>
</dbReference>
<name>A0A2S6C3G0_9PEZI</name>
<protein>
    <submittedName>
        <fullName evidence="1">Uncharacterized protein</fullName>
    </submittedName>
</protein>
<organism evidence="1 2">
    <name type="scientific">Cercospora berteroae</name>
    <dbReference type="NCBI Taxonomy" id="357750"/>
    <lineage>
        <taxon>Eukaryota</taxon>
        <taxon>Fungi</taxon>
        <taxon>Dikarya</taxon>
        <taxon>Ascomycota</taxon>
        <taxon>Pezizomycotina</taxon>
        <taxon>Dothideomycetes</taxon>
        <taxon>Dothideomycetidae</taxon>
        <taxon>Mycosphaerellales</taxon>
        <taxon>Mycosphaerellaceae</taxon>
        <taxon>Cercospora</taxon>
    </lineage>
</organism>